<accession>A0A9P1C1Y1</accession>
<proteinExistence type="predicted"/>
<organism evidence="2">
    <name type="scientific">Cladocopium goreaui</name>
    <dbReference type="NCBI Taxonomy" id="2562237"/>
    <lineage>
        <taxon>Eukaryota</taxon>
        <taxon>Sar</taxon>
        <taxon>Alveolata</taxon>
        <taxon>Dinophyceae</taxon>
        <taxon>Suessiales</taxon>
        <taxon>Symbiodiniaceae</taxon>
        <taxon>Cladocopium</taxon>
    </lineage>
</organism>
<gene>
    <name evidence="2" type="ORF">C1SCF055_LOCUS11205</name>
</gene>
<feature type="region of interest" description="Disordered" evidence="1">
    <location>
        <begin position="227"/>
        <end position="326"/>
    </location>
</feature>
<comment type="caution">
    <text evidence="2">The sequence shown here is derived from an EMBL/GenBank/DDBJ whole genome shotgun (WGS) entry which is preliminary data.</text>
</comment>
<evidence type="ECO:0000256" key="1">
    <source>
        <dbReference type="SAM" id="MobiDB-lite"/>
    </source>
</evidence>
<evidence type="ECO:0000313" key="2">
    <source>
        <dbReference type="EMBL" id="CAI3983604.1"/>
    </source>
</evidence>
<dbReference type="EMBL" id="CAMXCT030000819">
    <property type="protein sequence ID" value="CAL4770916.1"/>
    <property type="molecule type" value="Genomic_DNA"/>
</dbReference>
<dbReference type="EMBL" id="CAMXCT020000819">
    <property type="protein sequence ID" value="CAL1136979.1"/>
    <property type="molecule type" value="Genomic_DNA"/>
</dbReference>
<keyword evidence="4" id="KW-1185">Reference proteome</keyword>
<reference evidence="2" key="1">
    <citation type="submission" date="2022-10" db="EMBL/GenBank/DDBJ databases">
        <authorList>
            <person name="Chen Y."/>
            <person name="Dougan E. K."/>
            <person name="Chan C."/>
            <person name="Rhodes N."/>
            <person name="Thang M."/>
        </authorList>
    </citation>
    <scope>NUCLEOTIDE SEQUENCE</scope>
</reference>
<name>A0A9P1C1Y1_9DINO</name>
<dbReference type="OrthoDB" id="425601at2759"/>
<sequence length="858" mass="96140">MTNSPETSFKLRAVLRCILVNEFIPSRGDRRPVPKFTASVGVYVDAGVLAKAPDVRFQSIDAKLSNALRKVIDNAGDKSMQVKYDMSMKNQLYGRSGDFIKGRELFAMILISFKSPDHTEVLYNAHHLYMFNYYGDDQLEAFYNKWLDIVYNMKHDDLPSNNSLRDTLFRKIEHSKLMAFDINRYKTFDEGHPEKTYVYLTGMIKGYIARGKQERLLKDRERAVKLSLSSNKTTPAMEDADKPAAPVKTKKENEAAASSTGDIFDKDKDPEEMTLQELIDAQPDHWKKGKAGEKKKKATKKEKKDSKKDKDEPKSKDDEGLSVTWPDCGCRSPKELSACLKTAAATADDQNFCVQWNVEELREEETPPPLPEIPGSDAQVLAGACLTSSTAVEENDELRVFLGELQRKTSQEFTEGKLWQKTRQSWCDGKVKVLSEEGRHLEGVVESLRSSIRQLESQDDKVVLAEVKEVAGLHISTQLALLEKLRERLHLGGGSSSALHRFATAVRQHCDLGQESHLKVLEDRLDLLQSSSEAMAEDFRGEVSPQVNFLQVGQVSGHKERSDRSFPLLSLFRSERQPSITRIQDASDESLPAMPDDERPKVLELMARLHQENTATSSKEAAWCAEERQRQQSALQRSNAAAEASASAAKAEAEQKAALEDHLSHLQKGLQLCQEAREVFEQDASSNSTEVAVQHQRDRQLAVKVLEKALGAAAGAKQHRTAQRYLTALQQSFQEEPDPLPSSATWVLQRGAELQTALETEQQKLMLHRDFHAKRQRRHEELEELHVAQAKSVEAEIKSLEDCGAPRNQWKAEVHALEDAELVFAGEPLVAPPHMRGARGAKLSAMEEAAEALGIAVN</sequence>
<reference evidence="3" key="2">
    <citation type="submission" date="2024-04" db="EMBL/GenBank/DDBJ databases">
        <authorList>
            <person name="Chen Y."/>
            <person name="Shah S."/>
            <person name="Dougan E. K."/>
            <person name="Thang M."/>
            <person name="Chan C."/>
        </authorList>
    </citation>
    <scope>NUCLEOTIDE SEQUENCE [LARGE SCALE GENOMIC DNA]</scope>
</reference>
<dbReference type="EMBL" id="CAMXCT010000819">
    <property type="protein sequence ID" value="CAI3983604.1"/>
    <property type="molecule type" value="Genomic_DNA"/>
</dbReference>
<protein>
    <submittedName>
        <fullName evidence="2">Uncharacterized protein</fullName>
    </submittedName>
</protein>
<evidence type="ECO:0000313" key="3">
    <source>
        <dbReference type="EMBL" id="CAL1136979.1"/>
    </source>
</evidence>
<evidence type="ECO:0000313" key="4">
    <source>
        <dbReference type="Proteomes" id="UP001152797"/>
    </source>
</evidence>
<dbReference type="AlphaFoldDB" id="A0A9P1C1Y1"/>
<dbReference type="Proteomes" id="UP001152797">
    <property type="component" value="Unassembled WGS sequence"/>
</dbReference>
<feature type="compositionally biased region" description="Basic and acidic residues" evidence="1">
    <location>
        <begin position="282"/>
        <end position="292"/>
    </location>
</feature>
<feature type="compositionally biased region" description="Basic and acidic residues" evidence="1">
    <location>
        <begin position="302"/>
        <end position="319"/>
    </location>
</feature>